<dbReference type="GO" id="GO:0003677">
    <property type="term" value="F:DNA binding"/>
    <property type="evidence" value="ECO:0007669"/>
    <property type="project" value="InterPro"/>
</dbReference>
<dbReference type="InterPro" id="IPR010982">
    <property type="entry name" value="Lambda_DNA-bd_dom_sf"/>
</dbReference>
<reference evidence="2 3" key="1">
    <citation type="submission" date="2016-10" db="EMBL/GenBank/DDBJ databases">
        <authorList>
            <person name="de Groot N.N."/>
        </authorList>
    </citation>
    <scope>NUCLEOTIDE SEQUENCE [LARGE SCALE GENOMIC DNA]</scope>
    <source>
        <strain evidence="2">1</strain>
    </source>
</reference>
<dbReference type="OrthoDB" id="6105062at2"/>
<dbReference type="CDD" id="cd00093">
    <property type="entry name" value="HTH_XRE"/>
    <property type="match status" value="1"/>
</dbReference>
<dbReference type="EMBL" id="FMWO01000040">
    <property type="protein sequence ID" value="SCZ85042.1"/>
    <property type="molecule type" value="Genomic_DNA"/>
</dbReference>
<dbReference type="SUPFAM" id="SSF47413">
    <property type="entry name" value="lambda repressor-like DNA-binding domains"/>
    <property type="match status" value="1"/>
</dbReference>
<dbReference type="SMART" id="SM00530">
    <property type="entry name" value="HTH_XRE"/>
    <property type="match status" value="1"/>
</dbReference>
<dbReference type="Gene3D" id="1.10.260.40">
    <property type="entry name" value="lambda repressor-like DNA-binding domains"/>
    <property type="match status" value="1"/>
</dbReference>
<dbReference type="PROSITE" id="PS50943">
    <property type="entry name" value="HTH_CROC1"/>
    <property type="match status" value="1"/>
</dbReference>
<organism evidence="2 3">
    <name type="scientific">Nitrosomonas mobilis</name>
    <dbReference type="NCBI Taxonomy" id="51642"/>
    <lineage>
        <taxon>Bacteria</taxon>
        <taxon>Pseudomonadati</taxon>
        <taxon>Pseudomonadota</taxon>
        <taxon>Betaproteobacteria</taxon>
        <taxon>Nitrosomonadales</taxon>
        <taxon>Nitrosomonadaceae</taxon>
        <taxon>Nitrosomonas</taxon>
    </lineage>
</organism>
<keyword evidence="3" id="KW-1185">Reference proteome</keyword>
<dbReference type="InterPro" id="IPR001387">
    <property type="entry name" value="Cro/C1-type_HTH"/>
</dbReference>
<evidence type="ECO:0000259" key="1">
    <source>
        <dbReference type="PROSITE" id="PS50943"/>
    </source>
</evidence>
<evidence type="ECO:0000313" key="3">
    <source>
        <dbReference type="Proteomes" id="UP000198729"/>
    </source>
</evidence>
<protein>
    <recommendedName>
        <fullName evidence="1">HTH cro/C1-type domain-containing protein</fullName>
    </recommendedName>
</protein>
<accession>A0A1G5SD19</accession>
<sequence length="150" mass="16884">MFLIITSITIVVNLDSKQDISFRLRQWRKSLGLTQIALSKFTDTSITTIRKCEGGSCVPGGNSLLALAKAGLNIHWLLTGVGDMTITISKNHSDPQSFASRLRELEIQIINLDFDEDLRNSILEKLSLIIKDSEKINTLEKKVWLLQNKE</sequence>
<feature type="domain" description="HTH cro/C1-type" evidence="1">
    <location>
        <begin position="24"/>
        <end position="77"/>
    </location>
</feature>
<dbReference type="Proteomes" id="UP000198729">
    <property type="component" value="Unassembled WGS sequence"/>
</dbReference>
<dbReference type="AlphaFoldDB" id="A0A1G5SD19"/>
<gene>
    <name evidence="2" type="ORF">NSMM_330062</name>
</gene>
<proteinExistence type="predicted"/>
<dbReference type="STRING" id="51642.NSMM_330062"/>
<evidence type="ECO:0000313" key="2">
    <source>
        <dbReference type="EMBL" id="SCZ85042.1"/>
    </source>
</evidence>
<name>A0A1G5SD19_9PROT</name>